<evidence type="ECO:0000313" key="2">
    <source>
        <dbReference type="Proteomes" id="UP000034246"/>
    </source>
</evidence>
<sequence length="93" mass="10154">MATTNESEANLPALEKVRKLPVDFPNLVQSIEIKRRTKSYCSNGCMADGGAVCVGRGIYDRSRAIVVTKDGSFVDVESFKVNVAFECPYGFGK</sequence>
<dbReference type="EMBL" id="LBWP01000001">
    <property type="protein sequence ID" value="KKR11952.1"/>
    <property type="molecule type" value="Genomic_DNA"/>
</dbReference>
<proteinExistence type="predicted"/>
<protein>
    <submittedName>
        <fullName evidence="1">Uncharacterized protein</fullName>
    </submittedName>
</protein>
<accession>A0A0G0RE57</accession>
<comment type="caution">
    <text evidence="1">The sequence shown here is derived from an EMBL/GenBank/DDBJ whole genome shotgun (WGS) entry which is preliminary data.</text>
</comment>
<evidence type="ECO:0000313" key="1">
    <source>
        <dbReference type="EMBL" id="KKR11952.1"/>
    </source>
</evidence>
<gene>
    <name evidence="1" type="ORF">UT39_C0001G0007</name>
</gene>
<dbReference type="Proteomes" id="UP000034246">
    <property type="component" value="Unassembled WGS sequence"/>
</dbReference>
<dbReference type="AlphaFoldDB" id="A0A0G0RE57"/>
<name>A0A0G0RE57_9BACT</name>
<reference evidence="1 2" key="1">
    <citation type="journal article" date="2015" name="Nature">
        <title>rRNA introns, odd ribosomes, and small enigmatic genomes across a large radiation of phyla.</title>
        <authorList>
            <person name="Brown C.T."/>
            <person name="Hug L.A."/>
            <person name="Thomas B.C."/>
            <person name="Sharon I."/>
            <person name="Castelle C.J."/>
            <person name="Singh A."/>
            <person name="Wilkins M.J."/>
            <person name="Williams K.H."/>
            <person name="Banfield J.F."/>
        </authorList>
    </citation>
    <scope>NUCLEOTIDE SEQUENCE [LARGE SCALE GENOMIC DNA]</scope>
</reference>
<dbReference type="STRING" id="1618550.UT39_C0001G0007"/>
<organism evidence="1 2">
    <name type="scientific">Candidatus Woesebacteria bacterium GW2011_GWA1_39_21</name>
    <dbReference type="NCBI Taxonomy" id="1618550"/>
    <lineage>
        <taxon>Bacteria</taxon>
        <taxon>Candidatus Woeseibacteriota</taxon>
    </lineage>
</organism>